<dbReference type="AlphaFoldDB" id="A0A7J7IEF8"/>
<evidence type="ECO:0000313" key="2">
    <source>
        <dbReference type="EMBL" id="KAF6000947.1"/>
    </source>
</evidence>
<feature type="compositionally biased region" description="Polar residues" evidence="1">
    <location>
        <begin position="95"/>
        <end position="109"/>
    </location>
</feature>
<proteinExistence type="predicted"/>
<evidence type="ECO:0000313" key="3">
    <source>
        <dbReference type="Proteomes" id="UP000530660"/>
    </source>
</evidence>
<evidence type="ECO:0000256" key="1">
    <source>
        <dbReference type="SAM" id="MobiDB-lite"/>
    </source>
</evidence>
<name>A0A7J7IEF8_9RHOD</name>
<accession>A0A7J7IEF8</accession>
<dbReference type="OrthoDB" id="10645462at2759"/>
<comment type="caution">
    <text evidence="2">The sequence shown here is derived from an EMBL/GenBank/DDBJ whole genome shotgun (WGS) entry which is preliminary data.</text>
</comment>
<reference evidence="2 3" key="1">
    <citation type="journal article" date="2020" name="J. Phycol.">
        <title>Comparative genome analysis reveals Cyanidiococcus gen. nov., a new extremophilic red algal genus sister to Cyanidioschyzon (Cyanidioschyzonaceae, Rhodophyta).</title>
        <authorList>
            <person name="Liu S.-L."/>
            <person name="Chiang Y.-R."/>
            <person name="Yoon H.S."/>
            <person name="Fu H.-Y."/>
        </authorList>
    </citation>
    <scope>NUCLEOTIDE SEQUENCE [LARGE SCALE GENOMIC DNA]</scope>
    <source>
        <strain evidence="2 3">THAL066</strain>
    </source>
</reference>
<gene>
    <name evidence="2" type="ORF">F1559_003372</name>
</gene>
<keyword evidence="3" id="KW-1185">Reference proteome</keyword>
<dbReference type="EMBL" id="VWRR01000017">
    <property type="protein sequence ID" value="KAF6000947.1"/>
    <property type="molecule type" value="Genomic_DNA"/>
</dbReference>
<organism evidence="2 3">
    <name type="scientific">Cyanidiococcus yangmingshanensis</name>
    <dbReference type="NCBI Taxonomy" id="2690220"/>
    <lineage>
        <taxon>Eukaryota</taxon>
        <taxon>Rhodophyta</taxon>
        <taxon>Bangiophyceae</taxon>
        <taxon>Cyanidiales</taxon>
        <taxon>Cyanidiaceae</taxon>
        <taxon>Cyanidiococcus</taxon>
    </lineage>
</organism>
<protein>
    <submittedName>
        <fullName evidence="2">Uncharacterized protein</fullName>
    </submittedName>
</protein>
<feature type="region of interest" description="Disordered" evidence="1">
    <location>
        <begin position="95"/>
        <end position="114"/>
    </location>
</feature>
<dbReference type="Proteomes" id="UP000530660">
    <property type="component" value="Unassembled WGS sequence"/>
</dbReference>
<sequence length="223" mass="23056">MDALTRAQHLLLEAHELCYTTFGALVRDAGAAAVAAVRAESGLDLETSPSASPVVDSAATPGEAVAGSGVVAAPSRLDKSIVLASEQPRTVLEPGQNQTFATDPGSTRAPSAGTMSETTAETAAMLLVDKFRELEAALVEVGDAVSLQSFVRAFEEHRVPAPPILREASAMNWSLVEPIAAHLRQEYGALASELSMAVEQLAAQLGRTPHGAALLNASTNASS</sequence>